<keyword evidence="1" id="KW-1133">Transmembrane helix</keyword>
<dbReference type="PATRIC" id="fig|656366.3.peg.1017"/>
<dbReference type="Proteomes" id="UP000062833">
    <property type="component" value="Chromosome"/>
</dbReference>
<name>A0A0M4REQ7_9MICC</name>
<dbReference type="Pfam" id="PF02325">
    <property type="entry name" value="CCB3_YggT"/>
    <property type="match status" value="1"/>
</dbReference>
<feature type="transmembrane region" description="Helical" evidence="1">
    <location>
        <begin position="68"/>
        <end position="90"/>
    </location>
</feature>
<keyword evidence="1" id="KW-0472">Membrane</keyword>
<dbReference type="InterPro" id="IPR003425">
    <property type="entry name" value="CCB3/YggT"/>
</dbReference>
<evidence type="ECO:0000313" key="2">
    <source>
        <dbReference type="EMBL" id="ALE94006.1"/>
    </source>
</evidence>
<dbReference type="AlphaFoldDB" id="A0A0M4REQ7"/>
<dbReference type="EMBL" id="CP012677">
    <property type="protein sequence ID" value="ALE94006.1"/>
    <property type="molecule type" value="Genomic_DNA"/>
</dbReference>
<protein>
    <recommendedName>
        <fullName evidence="4">YggT family protein</fullName>
    </recommendedName>
</protein>
<evidence type="ECO:0000256" key="1">
    <source>
        <dbReference type="SAM" id="Phobius"/>
    </source>
</evidence>
<feature type="transmembrane region" description="Helical" evidence="1">
    <location>
        <begin position="6"/>
        <end position="28"/>
    </location>
</feature>
<organism evidence="2 3">
    <name type="scientific">Arthrobacter alpinus</name>
    <dbReference type="NCBI Taxonomy" id="656366"/>
    <lineage>
        <taxon>Bacteria</taxon>
        <taxon>Bacillati</taxon>
        <taxon>Actinomycetota</taxon>
        <taxon>Actinomycetes</taxon>
        <taxon>Micrococcales</taxon>
        <taxon>Micrococcaceae</taxon>
        <taxon>Arthrobacter</taxon>
    </lineage>
</organism>
<gene>
    <name evidence="2" type="ORF">AOC05_04735</name>
</gene>
<dbReference type="GO" id="GO:0016020">
    <property type="term" value="C:membrane"/>
    <property type="evidence" value="ECO:0007669"/>
    <property type="project" value="InterPro"/>
</dbReference>
<keyword evidence="3" id="KW-1185">Reference proteome</keyword>
<dbReference type="KEGG" id="aaq:AOC05_04735"/>
<evidence type="ECO:0008006" key="4">
    <source>
        <dbReference type="Google" id="ProtNLM"/>
    </source>
</evidence>
<sequence length="96" mass="10852">MPIVFGLLYLLLLLYFLTLMIRLVFDWIQVFSRDWRPRGAALVAASFIYRLTDPPLRKLRALIPPLRIGNVALDIGFLLLLVAVGIGMSVTRNLAV</sequence>
<dbReference type="OrthoDB" id="3216131at2"/>
<accession>A0A0M4REQ7</accession>
<reference evidence="3" key="1">
    <citation type="submission" date="2015-09" db="EMBL/GenBank/DDBJ databases">
        <title>Complete genome of Arthrobacter alpinus strain R3.8.</title>
        <authorList>
            <person name="See-Too W.S."/>
            <person name="Chan K.G."/>
        </authorList>
    </citation>
    <scope>NUCLEOTIDE SEQUENCE [LARGE SCALE GENOMIC DNA]</scope>
    <source>
        <strain evidence="3">R3.8</strain>
    </source>
</reference>
<keyword evidence="1" id="KW-0812">Transmembrane</keyword>
<evidence type="ECO:0000313" key="3">
    <source>
        <dbReference type="Proteomes" id="UP000062833"/>
    </source>
</evidence>
<proteinExistence type="predicted"/>